<dbReference type="Gene3D" id="3.90.220.20">
    <property type="entry name" value="DNA methylase specificity domains"/>
    <property type="match status" value="2"/>
</dbReference>
<feature type="domain" description="Type I restriction modification DNA specificity" evidence="4">
    <location>
        <begin position="6"/>
        <end position="170"/>
    </location>
</feature>
<dbReference type="InterPro" id="IPR044946">
    <property type="entry name" value="Restrct_endonuc_typeI_TRD_sf"/>
</dbReference>
<keyword evidence="6" id="KW-1185">Reference proteome</keyword>
<dbReference type="CDD" id="cd16961">
    <property type="entry name" value="RMtype1_S_TRD-CR_like"/>
    <property type="match status" value="1"/>
</dbReference>
<dbReference type="GO" id="GO:0009307">
    <property type="term" value="P:DNA restriction-modification system"/>
    <property type="evidence" value="ECO:0007669"/>
    <property type="project" value="UniProtKB-KW"/>
</dbReference>
<dbReference type="PANTHER" id="PTHR30408:SF12">
    <property type="entry name" value="TYPE I RESTRICTION ENZYME MJAVIII SPECIFICITY SUBUNIT"/>
    <property type="match status" value="1"/>
</dbReference>
<dbReference type="PANTHER" id="PTHR30408">
    <property type="entry name" value="TYPE-1 RESTRICTION ENZYME ECOKI SPECIFICITY PROTEIN"/>
    <property type="match status" value="1"/>
</dbReference>
<gene>
    <name evidence="5" type="ORF">GTS_18450</name>
</gene>
<comment type="similarity">
    <text evidence="1">Belongs to the type-I restriction system S methylase family.</text>
</comment>
<comment type="caution">
    <text evidence="5">The sequence shown here is derived from an EMBL/GenBank/DDBJ whole genome shotgun (WGS) entry which is preliminary data.</text>
</comment>
<feature type="domain" description="Type I restriction modification DNA specificity" evidence="4">
    <location>
        <begin position="272"/>
        <end position="363"/>
    </location>
</feature>
<evidence type="ECO:0000313" key="6">
    <source>
        <dbReference type="Proteomes" id="UP000298860"/>
    </source>
</evidence>
<evidence type="ECO:0000259" key="4">
    <source>
        <dbReference type="Pfam" id="PF01420"/>
    </source>
</evidence>
<sequence length="381" mass="43278">MIRLVRFGEVFELERVPLVVDPTERYVQIGIKSFGRGIFHRGPVVGEDLSKLKYYHVYPDRIIFSNIMAWEGAVARSGPNEQGTVGSQRFLSYRPISTEVDLDFVSYFFMSDPGMALLRKGSTGSVKRNQTLSPRTIDNFLIPLPSLEEQRRIAAILDRFLDVMLAIGKKRDSLERSIAPAMSRVLFGNEYSKRAIGELVELERYPIEVDPEHEYRYMGMRSFGKGIIRYPKKRGADLSKLRYFKFPSRALALSNIKAWEGAISVTTKDDTDLVASNRFLFYVPRRSVEIDVRFLCHYLLSEEGLAQVGAASPGSADRNRTLSQASFERIMVPVPPIDVQYQIADRLDQVRNRLGSLIEQRRQLEAALRPSLLNAAFGGEL</sequence>
<dbReference type="GO" id="GO:0003677">
    <property type="term" value="F:DNA binding"/>
    <property type="evidence" value="ECO:0007669"/>
    <property type="project" value="UniProtKB-KW"/>
</dbReference>
<dbReference type="EMBL" id="BJFL01000006">
    <property type="protein sequence ID" value="GDY30212.1"/>
    <property type="molecule type" value="Genomic_DNA"/>
</dbReference>
<dbReference type="InterPro" id="IPR000055">
    <property type="entry name" value="Restrct_endonuc_typeI_TRD"/>
</dbReference>
<protein>
    <recommendedName>
        <fullName evidence="4">Type I restriction modification DNA specificity domain-containing protein</fullName>
    </recommendedName>
</protein>
<reference evidence="6" key="1">
    <citation type="submission" date="2019-04" db="EMBL/GenBank/DDBJ databases">
        <title>Draft genome sequence of Pseudonocardiaceae bacterium SL3-2-4.</title>
        <authorList>
            <person name="Ningsih F."/>
            <person name="Yokota A."/>
            <person name="Sakai Y."/>
            <person name="Nanatani K."/>
            <person name="Yabe S."/>
            <person name="Oetari A."/>
            <person name="Sjamsuridzal W."/>
        </authorList>
    </citation>
    <scope>NUCLEOTIDE SEQUENCE [LARGE SCALE GENOMIC DNA]</scope>
    <source>
        <strain evidence="6">SL3-2-4</strain>
    </source>
</reference>
<dbReference type="Pfam" id="PF01420">
    <property type="entry name" value="Methylase_S"/>
    <property type="match status" value="2"/>
</dbReference>
<dbReference type="RefSeq" id="WP_192909444.1">
    <property type="nucleotide sequence ID" value="NZ_BJFL01000006.1"/>
</dbReference>
<organism evidence="5 6">
    <name type="scientific">Gandjariella thermophila</name>
    <dbReference type="NCBI Taxonomy" id="1931992"/>
    <lineage>
        <taxon>Bacteria</taxon>
        <taxon>Bacillati</taxon>
        <taxon>Actinomycetota</taxon>
        <taxon>Actinomycetes</taxon>
        <taxon>Pseudonocardiales</taxon>
        <taxon>Pseudonocardiaceae</taxon>
        <taxon>Gandjariella</taxon>
    </lineage>
</organism>
<keyword evidence="2" id="KW-0680">Restriction system</keyword>
<dbReference type="AlphaFoldDB" id="A0A4D4J537"/>
<dbReference type="InterPro" id="IPR052021">
    <property type="entry name" value="Type-I_RS_S_subunit"/>
</dbReference>
<dbReference type="SUPFAM" id="SSF116734">
    <property type="entry name" value="DNA methylase specificity domain"/>
    <property type="match status" value="2"/>
</dbReference>
<accession>A0A4D4J537</accession>
<keyword evidence="3" id="KW-0238">DNA-binding</keyword>
<name>A0A4D4J537_9PSEU</name>
<evidence type="ECO:0000256" key="1">
    <source>
        <dbReference type="ARBA" id="ARBA00010923"/>
    </source>
</evidence>
<dbReference type="Proteomes" id="UP000298860">
    <property type="component" value="Unassembled WGS sequence"/>
</dbReference>
<evidence type="ECO:0000313" key="5">
    <source>
        <dbReference type="EMBL" id="GDY30212.1"/>
    </source>
</evidence>
<evidence type="ECO:0000256" key="2">
    <source>
        <dbReference type="ARBA" id="ARBA00022747"/>
    </source>
</evidence>
<proteinExistence type="inferred from homology"/>
<evidence type="ECO:0000256" key="3">
    <source>
        <dbReference type="ARBA" id="ARBA00023125"/>
    </source>
</evidence>